<dbReference type="EMBL" id="NBII01000004">
    <property type="protein sequence ID" value="PAV19836.1"/>
    <property type="molecule type" value="Genomic_DNA"/>
</dbReference>
<feature type="compositionally biased region" description="Low complexity" evidence="2">
    <location>
        <begin position="62"/>
        <end position="83"/>
    </location>
</feature>
<protein>
    <recommendedName>
        <fullName evidence="5">WW domain-containing protein</fullName>
    </recommendedName>
</protein>
<feature type="compositionally biased region" description="Polar residues" evidence="2">
    <location>
        <begin position="1330"/>
        <end position="1413"/>
    </location>
</feature>
<accession>A0A286UJN3</accession>
<gene>
    <name evidence="3" type="ORF">PNOK_0477000</name>
</gene>
<evidence type="ECO:0000313" key="4">
    <source>
        <dbReference type="Proteomes" id="UP000217199"/>
    </source>
</evidence>
<feature type="compositionally biased region" description="Polar residues" evidence="2">
    <location>
        <begin position="1202"/>
        <end position="1222"/>
    </location>
</feature>
<feature type="region of interest" description="Disordered" evidence="2">
    <location>
        <begin position="62"/>
        <end position="203"/>
    </location>
</feature>
<sequence>MTSEASKNPDTRPLPANWVERFDPDQGSWYYLNVSANPSIRSNLHPLGPLPPSGSFAQQLYASAATARVSSSSTSALGSRTALNIPPPPSLPSAVNDQNSSTSTALAQRSATIYRTQHERYQELASQRASDIKATPNPEGGEDSTQQPSYILPPPEDPSLSSAPPAFEDISGQQGTELSRRPTMLPVYSPTAEEGLSAIDHDETSSLVERLDTMSVALERQEFVGRGFIDNTSEASFESGSPPLPPDFRSSTSSPPPSFDDTASFRTSYSARIGDTSSGSGLARRPLPSISSVTLATASPLTSLDLSGQPVSLPEQTSSPSQRVSGPRRIRTPSTSSSTSSYALVTSNTLSSSPSIGGSNSPGAPSPQNRSPVPAVRDSNSYAQTLYASALNAAIPRPSASSTSTPSLHNLTESRSSSNTISSPVSQASRIMTVASPTGGSVTITQSPVMSNDMSSTNVTSNGTGIGNITNVPPLPHRRSVSGSPISVQSTGSISPTLVRNSLQSQVQHQDLYQAEAQGQVYNVQSPVQLTSASGQVPQQQRTPYRYSEALVNPTFSSSSSSSSSKMKKISFWGVSNEEKKREKRLESERLARERAAAAREREKAIAEGSIRYIVPAPSIGQMGQAAQASGLGVIQQQGVGSVPGIQGNVVVSSAAQPQFIQAQSQISQQVLQQQVNLSQVPSPPSLSNVSGQAQQQQSQVQNDNRGIGDVLSAANLGARLATGALNGASQLILGTRLTGTAHRPSVLGTAVSGLVSSIGNSTNISGGTTAAVVGGAIAGIAGAALLNEVVGDNSSGIDPNSITAGFGAVSDSVDIGNLTSGVDLSSITSGLDFGTMMDVSTGIDLNNFTSGFDLNTNTASSFDFGGLLSQGTTDLPAFDPNTLTGIDTTTYDNIGYDPSVLLDNGDTVSNIPSFDSFGSFGNTDNATLVDPSAYQGSFDTGAGTDDPYSYNIFPTDSPLDQNTDTGTYGTGETYSPIAQVPDVSNNAGDSTDPSGAGTDSFYQQDYGTTDWSDQLAEIQQQQQEASQQQQDMIQDQMEHMQHEIEQQHKLEEHAIHEQQQQIAHLQQASQQQTRIHQQQIQRLQHQIMQYQAQQTQLQSQLRLQAANQTRIQQQFQTYMKAQQQANARIQAQVQAQIVAQNQRLEQQFLSHISSAQGQTSAQQAHASRIFLQNLKRMQQAHLQVINAILLRPNHLGGSPSGQGTSVTGNANHGQPGSNTSLGLGPSSGIGNTNVGSGANAAPPVPSKPNNAHRPPAASGTTQNPLTAAHHHPVNPIRPNASVRPTHQQSTIATNTTGAHQAQHQSPAVVGNSGVNHARPPQHHPLRPQSHISPQQHQAPTHHNTTHHTSQGGHHNVPQHQQQHIAPNNSGTHMQGNTAHNQSRPPQINQHQQLSQVYATVHATPSGTHQGASHHTPHPQSHLKRDATQ</sequence>
<dbReference type="STRING" id="2282107.A0A286UJN3"/>
<feature type="region of interest" description="Disordered" evidence="2">
    <location>
        <begin position="1197"/>
        <end position="1429"/>
    </location>
</feature>
<dbReference type="InParanoid" id="A0A286UJN3"/>
<keyword evidence="4" id="KW-1185">Reference proteome</keyword>
<feature type="compositionally biased region" description="Polar residues" evidence="2">
    <location>
        <begin position="93"/>
        <end position="115"/>
    </location>
</feature>
<feature type="compositionally biased region" description="Low complexity" evidence="2">
    <location>
        <begin position="351"/>
        <end position="367"/>
    </location>
</feature>
<comment type="caution">
    <text evidence="3">The sequence shown here is derived from an EMBL/GenBank/DDBJ whole genome shotgun (WGS) entry which is preliminary data.</text>
</comment>
<dbReference type="PANTHER" id="PTHR34491:SF74">
    <property type="entry name" value="DUF4456 DOMAIN-CONTAINING PROTEIN"/>
    <property type="match status" value="1"/>
</dbReference>
<feature type="region of interest" description="Disordered" evidence="2">
    <location>
        <begin position="678"/>
        <end position="704"/>
    </location>
</feature>
<feature type="region of interest" description="Disordered" evidence="2">
    <location>
        <begin position="306"/>
        <end position="376"/>
    </location>
</feature>
<feature type="compositionally biased region" description="Polar residues" evidence="2">
    <location>
        <begin position="983"/>
        <end position="994"/>
    </location>
</feature>
<feature type="compositionally biased region" description="Low complexity" evidence="2">
    <location>
        <begin position="247"/>
        <end position="265"/>
    </location>
</feature>
<proteinExistence type="predicted"/>
<feature type="compositionally biased region" description="Polar residues" evidence="2">
    <location>
        <begin position="306"/>
        <end position="324"/>
    </location>
</feature>
<dbReference type="Proteomes" id="UP000217199">
    <property type="component" value="Unassembled WGS sequence"/>
</dbReference>
<feature type="compositionally biased region" description="Low complexity" evidence="2">
    <location>
        <begin position="678"/>
        <end position="702"/>
    </location>
</feature>
<dbReference type="OrthoDB" id="2367685at2759"/>
<feature type="compositionally biased region" description="Polar residues" evidence="2">
    <location>
        <begin position="427"/>
        <end position="471"/>
    </location>
</feature>
<feature type="compositionally biased region" description="Polar residues" evidence="2">
    <location>
        <begin position="1283"/>
        <end position="1306"/>
    </location>
</feature>
<keyword evidence="1" id="KW-0175">Coiled coil</keyword>
<evidence type="ECO:0000313" key="3">
    <source>
        <dbReference type="EMBL" id="PAV19836.1"/>
    </source>
</evidence>
<organism evidence="3 4">
    <name type="scientific">Pyrrhoderma noxium</name>
    <dbReference type="NCBI Taxonomy" id="2282107"/>
    <lineage>
        <taxon>Eukaryota</taxon>
        <taxon>Fungi</taxon>
        <taxon>Dikarya</taxon>
        <taxon>Basidiomycota</taxon>
        <taxon>Agaricomycotina</taxon>
        <taxon>Agaricomycetes</taxon>
        <taxon>Hymenochaetales</taxon>
        <taxon>Hymenochaetaceae</taxon>
        <taxon>Pyrrhoderma</taxon>
    </lineage>
</organism>
<evidence type="ECO:0000256" key="1">
    <source>
        <dbReference type="SAM" id="Coils"/>
    </source>
</evidence>
<feature type="compositionally biased region" description="Low complexity" evidence="2">
    <location>
        <begin position="396"/>
        <end position="407"/>
    </location>
</feature>
<feature type="region of interest" description="Disordered" evidence="2">
    <location>
        <begin position="234"/>
        <end position="265"/>
    </location>
</feature>
<evidence type="ECO:0008006" key="5">
    <source>
        <dbReference type="Google" id="ProtNLM"/>
    </source>
</evidence>
<feature type="region of interest" description="Disordered" evidence="2">
    <location>
        <begin position="955"/>
        <end position="1007"/>
    </location>
</feature>
<feature type="compositionally biased region" description="Low complexity" evidence="2">
    <location>
        <begin position="964"/>
        <end position="975"/>
    </location>
</feature>
<feature type="coiled-coil region" evidence="1">
    <location>
        <begin position="581"/>
        <end position="608"/>
    </location>
</feature>
<feature type="compositionally biased region" description="Polar residues" evidence="2">
    <location>
        <begin position="481"/>
        <end position="493"/>
    </location>
</feature>
<dbReference type="Gene3D" id="2.20.70.10">
    <property type="match status" value="1"/>
</dbReference>
<feature type="compositionally biased region" description="Low complexity" evidence="2">
    <location>
        <begin position="414"/>
        <end position="426"/>
    </location>
</feature>
<evidence type="ECO:0000256" key="2">
    <source>
        <dbReference type="SAM" id="MobiDB-lite"/>
    </source>
</evidence>
<name>A0A286UJN3_9AGAM</name>
<feature type="coiled-coil region" evidence="1">
    <location>
        <begin position="1074"/>
        <end position="1101"/>
    </location>
</feature>
<reference evidence="3 4" key="1">
    <citation type="journal article" date="2017" name="Mol. Ecol.">
        <title>Comparative and population genomic landscape of Phellinus noxius: A hypervariable fungus causing root rot in trees.</title>
        <authorList>
            <person name="Chung C.L."/>
            <person name="Lee T.J."/>
            <person name="Akiba M."/>
            <person name="Lee H.H."/>
            <person name="Kuo T.H."/>
            <person name="Liu D."/>
            <person name="Ke H.M."/>
            <person name="Yokoi T."/>
            <person name="Roa M.B."/>
            <person name="Lu M.J."/>
            <person name="Chang Y.Y."/>
            <person name="Ann P.J."/>
            <person name="Tsai J.N."/>
            <person name="Chen C.Y."/>
            <person name="Tzean S.S."/>
            <person name="Ota Y."/>
            <person name="Hattori T."/>
            <person name="Sahashi N."/>
            <person name="Liou R.F."/>
            <person name="Kikuchi T."/>
            <person name="Tsai I.J."/>
        </authorList>
    </citation>
    <scope>NUCLEOTIDE SEQUENCE [LARGE SCALE GENOMIC DNA]</scope>
    <source>
        <strain evidence="3 4">FFPRI411160</strain>
    </source>
</reference>
<dbReference type="PANTHER" id="PTHR34491">
    <property type="entry name" value="A-TYPE INCLUSION PROTEIN, PUTATIVE-RELATED"/>
    <property type="match status" value="1"/>
</dbReference>
<feature type="region of interest" description="Disordered" evidence="2">
    <location>
        <begin position="396"/>
        <end position="493"/>
    </location>
</feature>